<evidence type="ECO:0000313" key="1">
    <source>
        <dbReference type="EMBL" id="VGO20745.1"/>
    </source>
</evidence>
<dbReference type="AlphaFoldDB" id="A0A6C2UKI4"/>
<sequence>MLSARGRLNCAEKFADADYKLTGSMLTGKSEMMLRHNTSVRVIWFLCLAAVAVQAAPSAEQVRSASLEYVLESRQAEGIEKMAAYLSQQLGKTSRMGSRDLAQLAATAECIRFLQLSQKAAVPPETATWILGSGSRLHSVVDAFAPQDKAEACMKLLTQLRKHDPAGCDEYFELMLAISLVLDHPGKTRMHGQQGKNLLPYKPDPVALYDYFKALYSSGQAKIDYENLGVSELVFVVHVPAPVSELEWARANADGSLSRWGEKYSEIAYDHARLQGSRFSWDKGVYTLQNIQRQGGICVDQAYYAVLTARAHGIPAIYFRGSGTSANHAWFSFMKAPGDWVLDVGRYQGQQYTTGYAVNPQTRRQMTDHDVEYTCEHSLHSSDAAQASAYISVAEVLLTRDPANALRCARRARALTKRAMRPWEIERQLLMAQGDYAGLAGLFYEMKDAFRKYPDILVASGKQIEKSLRKAGRNEEADQLVRSLAGAVDDDRDDLSRSFENQRIKQIVAAGDFKKARKELEQLLDDQQDQGSKVFGMIRDYIKLTKQSGQTKEAVRFLEGYVDDLIKGYNFPPAYEQGLLKLLSTAYENNGDTKDAEKLKTRIERLNY</sequence>
<organism evidence="1 2">
    <name type="scientific">Pontiella sulfatireligans</name>
    <dbReference type="NCBI Taxonomy" id="2750658"/>
    <lineage>
        <taxon>Bacteria</taxon>
        <taxon>Pseudomonadati</taxon>
        <taxon>Kiritimatiellota</taxon>
        <taxon>Kiritimatiellia</taxon>
        <taxon>Kiritimatiellales</taxon>
        <taxon>Pontiellaceae</taxon>
        <taxon>Pontiella</taxon>
    </lineage>
</organism>
<proteinExistence type="predicted"/>
<evidence type="ECO:0008006" key="3">
    <source>
        <dbReference type="Google" id="ProtNLM"/>
    </source>
</evidence>
<accession>A0A6C2UKI4</accession>
<dbReference type="Proteomes" id="UP000346198">
    <property type="component" value="Unassembled WGS sequence"/>
</dbReference>
<dbReference type="RefSeq" id="WP_136062265.1">
    <property type="nucleotide sequence ID" value="NZ_CAAHFH010000002.1"/>
</dbReference>
<evidence type="ECO:0000313" key="2">
    <source>
        <dbReference type="Proteomes" id="UP000346198"/>
    </source>
</evidence>
<dbReference type="EMBL" id="CAAHFH010000002">
    <property type="protein sequence ID" value="VGO20745.1"/>
    <property type="molecule type" value="Genomic_DNA"/>
</dbReference>
<gene>
    <name evidence="1" type="ORF">SCARR_02812</name>
</gene>
<reference evidence="1 2" key="1">
    <citation type="submission" date="2019-04" db="EMBL/GenBank/DDBJ databases">
        <authorList>
            <person name="Van Vliet M D."/>
        </authorList>
    </citation>
    <scope>NUCLEOTIDE SEQUENCE [LARGE SCALE GENOMIC DNA]</scope>
    <source>
        <strain evidence="1 2">F21</strain>
    </source>
</reference>
<dbReference type="Gene3D" id="3.10.620.30">
    <property type="match status" value="1"/>
</dbReference>
<keyword evidence="2" id="KW-1185">Reference proteome</keyword>
<name>A0A6C2UKI4_9BACT</name>
<protein>
    <recommendedName>
        <fullName evidence="3">Transglutaminase-like domain-containing protein</fullName>
    </recommendedName>
</protein>